<dbReference type="InterPro" id="IPR027417">
    <property type="entry name" value="P-loop_NTPase"/>
</dbReference>
<proteinExistence type="inferred from homology"/>
<evidence type="ECO:0000256" key="3">
    <source>
        <dbReference type="RuleBase" id="RU004560"/>
    </source>
</evidence>
<feature type="region of interest" description="Disordered" evidence="4">
    <location>
        <begin position="301"/>
        <end position="320"/>
    </location>
</feature>
<keyword evidence="2 3" id="KW-0342">GTP-binding</keyword>
<dbReference type="InterPro" id="IPR030379">
    <property type="entry name" value="G_SEPTIN_dom"/>
</dbReference>
<dbReference type="GO" id="GO:0005525">
    <property type="term" value="F:GTP binding"/>
    <property type="evidence" value="ECO:0007669"/>
    <property type="project" value="UniProtKB-KW"/>
</dbReference>
<evidence type="ECO:0000313" key="7">
    <source>
        <dbReference type="Proteomes" id="UP000789831"/>
    </source>
</evidence>
<dbReference type="GO" id="GO:0005938">
    <property type="term" value="C:cell cortex"/>
    <property type="evidence" value="ECO:0007669"/>
    <property type="project" value="UniProtKB-ARBA"/>
</dbReference>
<dbReference type="AlphaFoldDB" id="A0A9N8V0U5"/>
<dbReference type="PANTHER" id="PTHR18884">
    <property type="entry name" value="SEPTIN"/>
    <property type="match status" value="1"/>
</dbReference>
<dbReference type="FunFam" id="3.40.50.300:FF:000238">
    <property type="entry name" value="Cell division control 12"/>
    <property type="match status" value="1"/>
</dbReference>
<dbReference type="Gene3D" id="3.40.50.300">
    <property type="entry name" value="P-loop containing nucleotide triphosphate hydrolases"/>
    <property type="match status" value="1"/>
</dbReference>
<dbReference type="GO" id="GO:0032156">
    <property type="term" value="C:septin cytoskeleton"/>
    <property type="evidence" value="ECO:0007669"/>
    <property type="project" value="UniProtKB-ARBA"/>
</dbReference>
<comment type="similarity">
    <text evidence="3">Belongs to the TRAFAC class TrmE-Era-EngA-EngB-Septin-like GTPase superfamily. Septin GTPase family.</text>
</comment>
<dbReference type="OrthoDB" id="416553at2759"/>
<comment type="caution">
    <text evidence="6">The sequence shown here is derived from an EMBL/GenBank/DDBJ whole genome shotgun (WGS) entry which is preliminary data.</text>
</comment>
<keyword evidence="7" id="KW-1185">Reference proteome</keyword>
<dbReference type="PIRSF" id="PIRSF006698">
    <property type="entry name" value="Septin"/>
    <property type="match status" value="1"/>
</dbReference>
<gene>
    <name evidence="6" type="ORF">AGERDE_LOCUS72</name>
</gene>
<dbReference type="CDD" id="cd01850">
    <property type="entry name" value="CDC_Septin"/>
    <property type="match status" value="1"/>
</dbReference>
<feature type="domain" description="Septin-type G" evidence="5">
    <location>
        <begin position="28"/>
        <end position="298"/>
    </location>
</feature>
<dbReference type="Pfam" id="PF00735">
    <property type="entry name" value="Septin"/>
    <property type="match status" value="1"/>
</dbReference>
<keyword evidence="1 3" id="KW-0547">Nucleotide-binding</keyword>
<protein>
    <submittedName>
        <fullName evidence="6">530_t:CDS:1</fullName>
    </submittedName>
</protein>
<evidence type="ECO:0000256" key="4">
    <source>
        <dbReference type="SAM" id="MobiDB-lite"/>
    </source>
</evidence>
<name>A0A9N8V0U5_9GLOM</name>
<evidence type="ECO:0000256" key="1">
    <source>
        <dbReference type="ARBA" id="ARBA00022741"/>
    </source>
</evidence>
<reference evidence="6" key="1">
    <citation type="submission" date="2021-06" db="EMBL/GenBank/DDBJ databases">
        <authorList>
            <person name="Kallberg Y."/>
            <person name="Tangrot J."/>
            <person name="Rosling A."/>
        </authorList>
    </citation>
    <scope>NUCLEOTIDE SEQUENCE</scope>
    <source>
        <strain evidence="6">MT106</strain>
    </source>
</reference>
<dbReference type="InterPro" id="IPR016491">
    <property type="entry name" value="Septin"/>
</dbReference>
<evidence type="ECO:0000259" key="5">
    <source>
        <dbReference type="PROSITE" id="PS51719"/>
    </source>
</evidence>
<dbReference type="PROSITE" id="PS51719">
    <property type="entry name" value="G_SEPTIN"/>
    <property type="match status" value="1"/>
</dbReference>
<sequence>MSPSAVAPTSGIGIADLPNQRHKIVAKRGTNFTLMVVGESGLGKTTFINTLFTTTIKEKKNQAKRHAKQTDKTVEIEITKAELEEKKFNVKLTVIDTPGFGDYVNNRDSWLPIVEFIDDQHESYMRQEQQPLRKEKLDLRVHACLYFIRPTGHTLKPLDIEIMKRLGSRVNLIPVIAKADTLTPADLEKFKRQVIAAQNIQVYQCPIESDDETSTKRNMNIMAAMPFAVIGSDQDVVTPDGRKVKGRQYSWGVAEVENEDHCDFKKLRSLVIRTHMLDLVSTTEEIHYENYRQSQMETRKFGEAKPKKLDNPKFKEEEESLRKRFTEQVKLEENRFRQWEQHNPNWNRFKELYPIEAAEDNILAMSRSRQLMFSHHHY</sequence>
<evidence type="ECO:0000256" key="2">
    <source>
        <dbReference type="ARBA" id="ARBA00023134"/>
    </source>
</evidence>
<dbReference type="Proteomes" id="UP000789831">
    <property type="component" value="Unassembled WGS sequence"/>
</dbReference>
<evidence type="ECO:0000313" key="6">
    <source>
        <dbReference type="EMBL" id="CAG8433218.1"/>
    </source>
</evidence>
<organism evidence="6 7">
    <name type="scientific">Ambispora gerdemannii</name>
    <dbReference type="NCBI Taxonomy" id="144530"/>
    <lineage>
        <taxon>Eukaryota</taxon>
        <taxon>Fungi</taxon>
        <taxon>Fungi incertae sedis</taxon>
        <taxon>Mucoromycota</taxon>
        <taxon>Glomeromycotina</taxon>
        <taxon>Glomeromycetes</taxon>
        <taxon>Archaeosporales</taxon>
        <taxon>Ambisporaceae</taxon>
        <taxon>Ambispora</taxon>
    </lineage>
</organism>
<accession>A0A9N8V0U5</accession>
<dbReference type="EMBL" id="CAJVPL010000003">
    <property type="protein sequence ID" value="CAG8433218.1"/>
    <property type="molecule type" value="Genomic_DNA"/>
</dbReference>
<dbReference type="SUPFAM" id="SSF52540">
    <property type="entry name" value="P-loop containing nucleoside triphosphate hydrolases"/>
    <property type="match status" value="1"/>
</dbReference>